<dbReference type="AlphaFoldDB" id="A0A426XRQ6"/>
<accession>A0A426XRQ6</accession>
<sequence length="91" mass="9821">MYDQNALHMSSAYPSLLFSSSSVLPTSKVDLNLAGMSVVTAHSEAHGESHRPKSAPRLAVKLRTSSHNGLNTLLKGVYSYHTPCKQAGERP</sequence>
<proteinExistence type="predicted"/>
<protein>
    <submittedName>
        <fullName evidence="1">Uncharacterized protein</fullName>
    </submittedName>
</protein>
<dbReference type="Proteomes" id="UP000287651">
    <property type="component" value="Unassembled WGS sequence"/>
</dbReference>
<reference evidence="1 2" key="1">
    <citation type="journal article" date="2014" name="Agronomy (Basel)">
        <title>A Draft Genome Sequence for Ensete ventricosum, the Drought-Tolerant Tree Against Hunger.</title>
        <authorList>
            <person name="Harrison J."/>
            <person name="Moore K.A."/>
            <person name="Paszkiewicz K."/>
            <person name="Jones T."/>
            <person name="Grant M."/>
            <person name="Ambacheew D."/>
            <person name="Muzemil S."/>
            <person name="Studholme D.J."/>
        </authorList>
    </citation>
    <scope>NUCLEOTIDE SEQUENCE [LARGE SCALE GENOMIC DNA]</scope>
</reference>
<name>A0A426XRQ6_ENSVE</name>
<comment type="caution">
    <text evidence="1">The sequence shown here is derived from an EMBL/GenBank/DDBJ whole genome shotgun (WGS) entry which is preliminary data.</text>
</comment>
<evidence type="ECO:0000313" key="1">
    <source>
        <dbReference type="EMBL" id="RRT42223.1"/>
    </source>
</evidence>
<organism evidence="1 2">
    <name type="scientific">Ensete ventricosum</name>
    <name type="common">Abyssinian banana</name>
    <name type="synonym">Musa ensete</name>
    <dbReference type="NCBI Taxonomy" id="4639"/>
    <lineage>
        <taxon>Eukaryota</taxon>
        <taxon>Viridiplantae</taxon>
        <taxon>Streptophyta</taxon>
        <taxon>Embryophyta</taxon>
        <taxon>Tracheophyta</taxon>
        <taxon>Spermatophyta</taxon>
        <taxon>Magnoliopsida</taxon>
        <taxon>Liliopsida</taxon>
        <taxon>Zingiberales</taxon>
        <taxon>Musaceae</taxon>
        <taxon>Ensete</taxon>
    </lineage>
</organism>
<gene>
    <name evidence="1" type="ORF">B296_00022757</name>
</gene>
<evidence type="ECO:0000313" key="2">
    <source>
        <dbReference type="Proteomes" id="UP000287651"/>
    </source>
</evidence>
<dbReference type="EMBL" id="AMZH03017992">
    <property type="protein sequence ID" value="RRT42223.1"/>
    <property type="molecule type" value="Genomic_DNA"/>
</dbReference>